<dbReference type="InterPro" id="IPR020846">
    <property type="entry name" value="MFS_dom"/>
</dbReference>
<dbReference type="SUPFAM" id="SSF103473">
    <property type="entry name" value="MFS general substrate transporter"/>
    <property type="match status" value="1"/>
</dbReference>
<sequence length="481" mass="52995">MGYVSDCFRELGRFEILSIQLSNALMGISAGVEVPILTMLGRKLAYSEKTIANYVTLTAVCRVLADIPSGILAEWVHMRCLMLWAICLQVLGCAVALVMKPGSFSITVFSAFDGISAGLFFLTRHIYATRLSKREHRGMVLSFFAGILRWSHVLGPLLLGAAATAWKKEQYYFSVPLVTAILAWLSIKVVGCYGGSKHEEHFHNRPKGKRGLTLDESKHLLPFAQAITAVNMDGSSHEDHVTMLSYESTAVTCDESDYGNACGHPTPKRSPRALDCGHNESMENCEFQLSAFGSIMVEHWSLIWRLGGYIILYVSIRANRKLLLTFAAARMDFTNSQLAFLLSFSFSFDALLFPLGGFLMDVYGSRWSMLPAVLSIGIAFMLLPLSPTPSWLYVMAAIFGTVDALGCGLVMTLVADHAPKKHGALFFGVMRTVQDMGHVLGSMVVSLIITRVEFVVCCYIWGVVSVVAAMWAWFIAPVVIH</sequence>
<feature type="transmembrane region" description="Helical" evidence="7">
    <location>
        <begin position="391"/>
        <end position="415"/>
    </location>
</feature>
<feature type="transmembrane region" description="Helical" evidence="7">
    <location>
        <begin position="338"/>
        <end position="360"/>
    </location>
</feature>
<dbReference type="GO" id="GO:0022857">
    <property type="term" value="F:transmembrane transporter activity"/>
    <property type="evidence" value="ECO:0007669"/>
    <property type="project" value="InterPro"/>
</dbReference>
<dbReference type="InterPro" id="IPR011701">
    <property type="entry name" value="MFS"/>
</dbReference>
<feature type="transmembrane region" description="Helical" evidence="7">
    <location>
        <begin position="105"/>
        <end position="127"/>
    </location>
</feature>
<feature type="transmembrane region" description="Helical" evidence="7">
    <location>
        <begin position="171"/>
        <end position="195"/>
    </location>
</feature>
<dbReference type="VEuPathDB" id="TriTrypDB:C3747_74g79"/>
<evidence type="ECO:0000256" key="3">
    <source>
        <dbReference type="ARBA" id="ARBA00022475"/>
    </source>
</evidence>
<dbReference type="GO" id="GO:0005886">
    <property type="term" value="C:plasma membrane"/>
    <property type="evidence" value="ECO:0007669"/>
    <property type="project" value="UniProtKB-SubCell"/>
</dbReference>
<dbReference type="VEuPathDB" id="TriTrypDB:Tc_MARK_5218"/>
<evidence type="ECO:0000313" key="10">
    <source>
        <dbReference type="Proteomes" id="UP000246121"/>
    </source>
</evidence>
<evidence type="ECO:0000256" key="6">
    <source>
        <dbReference type="ARBA" id="ARBA00023136"/>
    </source>
</evidence>
<dbReference type="VEuPathDB" id="TriTrypDB:TcBrA4_0109250"/>
<dbReference type="VEuPathDB" id="TriTrypDB:TcG_05656"/>
<organism evidence="9 10">
    <name type="scientific">Trypanosoma cruzi</name>
    <dbReference type="NCBI Taxonomy" id="5693"/>
    <lineage>
        <taxon>Eukaryota</taxon>
        <taxon>Discoba</taxon>
        <taxon>Euglenozoa</taxon>
        <taxon>Kinetoplastea</taxon>
        <taxon>Metakinetoplastina</taxon>
        <taxon>Trypanosomatida</taxon>
        <taxon>Trypanosomatidae</taxon>
        <taxon>Trypanosoma</taxon>
        <taxon>Schizotrypanum</taxon>
    </lineage>
</organism>
<keyword evidence="2" id="KW-0813">Transport</keyword>
<dbReference type="InterPro" id="IPR050171">
    <property type="entry name" value="MFS_Transporters"/>
</dbReference>
<dbReference type="Pfam" id="PF07690">
    <property type="entry name" value="MFS_1"/>
    <property type="match status" value="2"/>
</dbReference>
<accession>A0A2V2VD18</accession>
<dbReference type="VEuPathDB" id="TriTrypDB:C4B63_27g184"/>
<comment type="caution">
    <text evidence="9">The sequence shown here is derived from an EMBL/GenBank/DDBJ whole genome shotgun (WGS) entry which is preliminary data.</text>
</comment>
<name>A0A2V2VD18_TRYCR</name>
<dbReference type="AlphaFoldDB" id="A0A2V2VD18"/>
<feature type="transmembrane region" description="Helical" evidence="7">
    <location>
        <begin position="81"/>
        <end position="99"/>
    </location>
</feature>
<feature type="transmembrane region" description="Helical" evidence="7">
    <location>
        <begin position="367"/>
        <end position="385"/>
    </location>
</feature>
<dbReference type="VEuPathDB" id="TriTrypDB:TcCLB.511127.160"/>
<feature type="transmembrane region" description="Helical" evidence="7">
    <location>
        <begin position="139"/>
        <end position="159"/>
    </location>
</feature>
<dbReference type="PANTHER" id="PTHR23517:SF3">
    <property type="entry name" value="INTEGRAL MEMBRANE TRANSPORT PROTEIN"/>
    <property type="match status" value="1"/>
</dbReference>
<keyword evidence="4 7" id="KW-0812">Transmembrane</keyword>
<dbReference type="PROSITE" id="PS50850">
    <property type="entry name" value="MFS"/>
    <property type="match status" value="1"/>
</dbReference>
<protein>
    <submittedName>
        <fullName evidence="9">Putative integral membrane transport protein</fullName>
    </submittedName>
</protein>
<dbReference type="VEuPathDB" id="TriTrypDB:ECC02_006075"/>
<dbReference type="VEuPathDB" id="TriTrypDB:TcYC6_0036110"/>
<evidence type="ECO:0000256" key="2">
    <source>
        <dbReference type="ARBA" id="ARBA00022448"/>
    </source>
</evidence>
<evidence type="ECO:0000313" key="9">
    <source>
        <dbReference type="EMBL" id="PWU94290.1"/>
    </source>
</evidence>
<dbReference type="VEuPathDB" id="TriTrypDB:TCDM_03761"/>
<dbReference type="PANTHER" id="PTHR23517">
    <property type="entry name" value="RESISTANCE PROTEIN MDTM, PUTATIVE-RELATED-RELATED"/>
    <property type="match status" value="1"/>
</dbReference>
<dbReference type="Proteomes" id="UP000246121">
    <property type="component" value="Unassembled WGS sequence"/>
</dbReference>
<dbReference type="InterPro" id="IPR036259">
    <property type="entry name" value="MFS_trans_sf"/>
</dbReference>
<proteinExistence type="predicted"/>
<keyword evidence="5 7" id="KW-1133">Transmembrane helix</keyword>
<evidence type="ECO:0000256" key="1">
    <source>
        <dbReference type="ARBA" id="ARBA00004651"/>
    </source>
</evidence>
<dbReference type="Gene3D" id="1.20.1250.20">
    <property type="entry name" value="MFS general substrate transporter like domains"/>
    <property type="match status" value="2"/>
</dbReference>
<keyword evidence="6 7" id="KW-0472">Membrane</keyword>
<evidence type="ECO:0000256" key="5">
    <source>
        <dbReference type="ARBA" id="ARBA00022989"/>
    </source>
</evidence>
<dbReference type="VEuPathDB" id="TriTrypDB:TCSYLVIO_006481"/>
<evidence type="ECO:0000256" key="4">
    <source>
        <dbReference type="ARBA" id="ARBA00022692"/>
    </source>
</evidence>
<dbReference type="VEuPathDB" id="TriTrypDB:BCY84_01322"/>
<feature type="domain" description="Major facilitator superfamily (MFS) profile" evidence="8">
    <location>
        <begin position="301"/>
        <end position="481"/>
    </location>
</feature>
<dbReference type="VEuPathDB" id="TriTrypDB:TcCLB.509023.150"/>
<feature type="transmembrane region" description="Helical" evidence="7">
    <location>
        <begin position="436"/>
        <end position="454"/>
    </location>
</feature>
<evidence type="ECO:0000256" key="7">
    <source>
        <dbReference type="SAM" id="Phobius"/>
    </source>
</evidence>
<feature type="transmembrane region" description="Helical" evidence="7">
    <location>
        <begin position="460"/>
        <end position="480"/>
    </location>
</feature>
<dbReference type="VEuPathDB" id="TriTrypDB:TcCL_NonESM13208"/>
<gene>
    <name evidence="9" type="ORF">C4B63_27g184</name>
</gene>
<evidence type="ECO:0000259" key="8">
    <source>
        <dbReference type="PROSITE" id="PS50850"/>
    </source>
</evidence>
<keyword evidence="3" id="KW-1003">Cell membrane</keyword>
<dbReference type="EMBL" id="PRFA01000027">
    <property type="protein sequence ID" value="PWU94290.1"/>
    <property type="molecule type" value="Genomic_DNA"/>
</dbReference>
<reference evidence="9 10" key="1">
    <citation type="journal article" date="2018" name="Microb. Genom.">
        <title>Expanding an expanded genome: long-read sequencing of Trypanosoma cruzi.</title>
        <authorList>
            <person name="Berna L."/>
            <person name="Rodriguez M."/>
            <person name="Chiribao M.L."/>
            <person name="Parodi-Talice A."/>
            <person name="Pita S."/>
            <person name="Rijo G."/>
            <person name="Alvarez-Valin F."/>
            <person name="Robello C."/>
        </authorList>
    </citation>
    <scope>NUCLEOTIDE SEQUENCE [LARGE SCALE GENOMIC DNA]</scope>
    <source>
        <strain evidence="9 10">Dm28c</strain>
    </source>
</reference>
<comment type="subcellular location">
    <subcellularLocation>
        <location evidence="1">Cell membrane</location>
        <topology evidence="1">Multi-pass membrane protein</topology>
    </subcellularLocation>
</comment>